<dbReference type="Gene3D" id="2.60.120.10">
    <property type="entry name" value="Jelly Rolls"/>
    <property type="match status" value="1"/>
</dbReference>
<evidence type="ECO:0000313" key="3">
    <source>
        <dbReference type="Proteomes" id="UP000648722"/>
    </source>
</evidence>
<feature type="domain" description="ChrR-like cupin" evidence="1">
    <location>
        <begin position="101"/>
        <end position="191"/>
    </location>
</feature>
<dbReference type="RefSeq" id="WP_188451039.1">
    <property type="nucleotide sequence ID" value="NZ_BMFS01000002.1"/>
</dbReference>
<dbReference type="InterPro" id="IPR012807">
    <property type="entry name" value="Anti-sigma_ChrR"/>
</dbReference>
<evidence type="ECO:0000313" key="2">
    <source>
        <dbReference type="EMBL" id="GGG93044.1"/>
    </source>
</evidence>
<dbReference type="CDD" id="cd20301">
    <property type="entry name" value="cupin_ChrR"/>
    <property type="match status" value="1"/>
</dbReference>
<dbReference type="Pfam" id="PF12973">
    <property type="entry name" value="Cupin_7"/>
    <property type="match status" value="1"/>
</dbReference>
<dbReference type="SUPFAM" id="SSF51182">
    <property type="entry name" value="RmlC-like cupins"/>
    <property type="match status" value="1"/>
</dbReference>
<keyword evidence="3" id="KW-1185">Reference proteome</keyword>
<sequence length="218" mass="23087">MPALDDAYLYDYAAGAGPAAVRLLTECQSVLNAQAHTCVQSAEAGYGGMLAGLPPAAMPADALQAVMLRAGEAQDEALDGIDPVTGLPRPLSPYLERTASGELDWSRRIGGSQEILLEAVSEENAEASLVRLMPGGGIPHHDHGGEELTLVLSGAFHDGHALYGPGDVCVAVPGKRHRPVVKGGTPCICLTVNMGQWKPLNPLYAVVEWLTRPRRRQH</sequence>
<proteinExistence type="predicted"/>
<dbReference type="EMBL" id="BMFS01000002">
    <property type="protein sequence ID" value="GGG93044.1"/>
    <property type="molecule type" value="Genomic_DNA"/>
</dbReference>
<dbReference type="InterPro" id="IPR025979">
    <property type="entry name" value="ChrR-like_cupin_dom"/>
</dbReference>
<dbReference type="InterPro" id="IPR011051">
    <property type="entry name" value="RmlC_Cupin_sf"/>
</dbReference>
<dbReference type="InterPro" id="IPR041916">
    <property type="entry name" value="Anti_sigma_zinc_sf"/>
</dbReference>
<dbReference type="Gene3D" id="1.10.10.1320">
    <property type="entry name" value="Anti-sigma factor, zinc-finger domain"/>
    <property type="match status" value="1"/>
</dbReference>
<protein>
    <recommendedName>
        <fullName evidence="1">ChrR-like cupin domain-containing protein</fullName>
    </recommendedName>
</protein>
<accession>A0ABQ1XH01</accession>
<evidence type="ECO:0000259" key="1">
    <source>
        <dbReference type="Pfam" id="PF12973"/>
    </source>
</evidence>
<comment type="caution">
    <text evidence="2">The sequence shown here is derived from an EMBL/GenBank/DDBJ whole genome shotgun (WGS) entry which is preliminary data.</text>
</comment>
<dbReference type="Proteomes" id="UP000648722">
    <property type="component" value="Unassembled WGS sequence"/>
</dbReference>
<organism evidence="2 3">
    <name type="scientific">Glycocaulis albus</name>
    <dbReference type="NCBI Taxonomy" id="1382801"/>
    <lineage>
        <taxon>Bacteria</taxon>
        <taxon>Pseudomonadati</taxon>
        <taxon>Pseudomonadota</taxon>
        <taxon>Alphaproteobacteria</taxon>
        <taxon>Maricaulales</taxon>
        <taxon>Maricaulaceae</taxon>
        <taxon>Glycocaulis</taxon>
    </lineage>
</organism>
<gene>
    <name evidence="2" type="ORF">GCM10007420_05640</name>
</gene>
<name>A0ABQ1XH01_9PROT</name>
<reference evidence="3" key="1">
    <citation type="journal article" date="2019" name="Int. J. Syst. Evol. Microbiol.">
        <title>The Global Catalogue of Microorganisms (GCM) 10K type strain sequencing project: providing services to taxonomists for standard genome sequencing and annotation.</title>
        <authorList>
            <consortium name="The Broad Institute Genomics Platform"/>
            <consortium name="The Broad Institute Genome Sequencing Center for Infectious Disease"/>
            <person name="Wu L."/>
            <person name="Ma J."/>
        </authorList>
    </citation>
    <scope>NUCLEOTIDE SEQUENCE [LARGE SCALE GENOMIC DNA]</scope>
    <source>
        <strain evidence="3">CGMCC 1.12766</strain>
    </source>
</reference>
<dbReference type="InterPro" id="IPR014710">
    <property type="entry name" value="RmlC-like_jellyroll"/>
</dbReference>